<keyword evidence="2" id="KW-1185">Reference proteome</keyword>
<comment type="caution">
    <text evidence="1">The sequence shown here is derived from an EMBL/GenBank/DDBJ whole genome shotgun (WGS) entry which is preliminary data.</text>
</comment>
<accession>A0AAV3XKP8</accession>
<proteinExistence type="predicted"/>
<dbReference type="EMBL" id="BLAY01000081">
    <property type="protein sequence ID" value="GET40077.1"/>
    <property type="molecule type" value="Genomic_DNA"/>
</dbReference>
<dbReference type="SUPFAM" id="SSF55729">
    <property type="entry name" value="Acyl-CoA N-acyltransferases (Nat)"/>
    <property type="match status" value="1"/>
</dbReference>
<reference evidence="1" key="1">
    <citation type="submission" date="2019-10" db="EMBL/GenBank/DDBJ databases">
        <title>Draft genome sequece of Microseira wollei NIES-4236.</title>
        <authorList>
            <person name="Yamaguchi H."/>
            <person name="Suzuki S."/>
            <person name="Kawachi M."/>
        </authorList>
    </citation>
    <scope>NUCLEOTIDE SEQUENCE</scope>
    <source>
        <strain evidence="1">NIES-4236</strain>
    </source>
</reference>
<dbReference type="Proteomes" id="UP001050975">
    <property type="component" value="Unassembled WGS sequence"/>
</dbReference>
<protein>
    <recommendedName>
        <fullName evidence="3">N-acetyltransferase domain-containing protein</fullName>
    </recommendedName>
</protein>
<evidence type="ECO:0000313" key="1">
    <source>
        <dbReference type="EMBL" id="GET40077.1"/>
    </source>
</evidence>
<dbReference type="AlphaFoldDB" id="A0AAV3XKP8"/>
<name>A0AAV3XKP8_9CYAN</name>
<dbReference type="InterPro" id="IPR016181">
    <property type="entry name" value="Acyl_CoA_acyltransferase"/>
</dbReference>
<gene>
    <name evidence="1" type="ORF">MiSe_48850</name>
</gene>
<sequence length="157" mass="18487">MLAIRREAVDIVCPLIRGDYLFNPIEVTIKSPKSYRKAVYRIAQFFRREFDYDFAQYGYEGEENDPDCVAFLWIHPEAGARGKEFQVPCIGACCFRLRQSGYALQWIWIHPYFRRQGLLSEAWTKFRDRFGEFDVDRPLSDAMKAFLNKQSVGARHD</sequence>
<dbReference type="RefSeq" id="WP_226585854.1">
    <property type="nucleotide sequence ID" value="NZ_BLAY01000081.1"/>
</dbReference>
<organism evidence="1 2">
    <name type="scientific">Microseira wollei NIES-4236</name>
    <dbReference type="NCBI Taxonomy" id="2530354"/>
    <lineage>
        <taxon>Bacteria</taxon>
        <taxon>Bacillati</taxon>
        <taxon>Cyanobacteriota</taxon>
        <taxon>Cyanophyceae</taxon>
        <taxon>Oscillatoriophycideae</taxon>
        <taxon>Aerosakkonematales</taxon>
        <taxon>Aerosakkonemataceae</taxon>
        <taxon>Microseira</taxon>
    </lineage>
</organism>
<evidence type="ECO:0008006" key="3">
    <source>
        <dbReference type="Google" id="ProtNLM"/>
    </source>
</evidence>
<evidence type="ECO:0000313" key="2">
    <source>
        <dbReference type="Proteomes" id="UP001050975"/>
    </source>
</evidence>